<feature type="compositionally biased region" description="Pro residues" evidence="1">
    <location>
        <begin position="96"/>
        <end position="105"/>
    </location>
</feature>
<proteinExistence type="predicted"/>
<gene>
    <name evidence="2" type="primary">P0683F02.11</name>
</gene>
<name>Q5N912_ORYSJ</name>
<feature type="region of interest" description="Disordered" evidence="1">
    <location>
        <begin position="1"/>
        <end position="149"/>
    </location>
</feature>
<evidence type="ECO:0000313" key="2">
    <source>
        <dbReference type="EMBL" id="BAD82047.1"/>
    </source>
</evidence>
<sequence length="169" mass="17622">MSSSSGAARRARPGPWPPAPPPQPQAQPLSWAKRTGFQSRVSGESVAIVSASSSGQVSLPRPAEAPSDLESGPPARPNSALPPPPAAAAANAEAKPQPPPPPPPARTRRRDSDGGRPNGQAAAAPLPQLLEEEDDGAPERPKYELRDSPGVCKCSKEELNIPHCHVRAR</sequence>
<feature type="compositionally biased region" description="Basic and acidic residues" evidence="1">
    <location>
        <begin position="137"/>
        <end position="147"/>
    </location>
</feature>
<organism evidence="2">
    <name type="scientific">Oryza sativa subsp. japonica</name>
    <name type="common">Rice</name>
    <dbReference type="NCBI Taxonomy" id="39947"/>
    <lineage>
        <taxon>Eukaryota</taxon>
        <taxon>Viridiplantae</taxon>
        <taxon>Streptophyta</taxon>
        <taxon>Embryophyta</taxon>
        <taxon>Tracheophyta</taxon>
        <taxon>Spermatophyta</taxon>
        <taxon>Magnoliopsida</taxon>
        <taxon>Liliopsida</taxon>
        <taxon>Poales</taxon>
        <taxon>Poaceae</taxon>
        <taxon>BOP clade</taxon>
        <taxon>Oryzoideae</taxon>
        <taxon>Oryzeae</taxon>
        <taxon>Oryzinae</taxon>
        <taxon>Oryza</taxon>
        <taxon>Oryza sativa</taxon>
    </lineage>
</organism>
<evidence type="ECO:0000256" key="1">
    <source>
        <dbReference type="SAM" id="MobiDB-lite"/>
    </source>
</evidence>
<feature type="compositionally biased region" description="Low complexity" evidence="1">
    <location>
        <begin position="120"/>
        <end position="129"/>
    </location>
</feature>
<protein>
    <submittedName>
        <fullName evidence="2">Uncharacterized protein</fullName>
    </submittedName>
</protein>
<dbReference type="EMBL" id="AP003289">
    <property type="protein sequence ID" value="BAD82047.1"/>
    <property type="molecule type" value="Genomic_DNA"/>
</dbReference>
<reference evidence="2" key="1">
    <citation type="journal article" date="2002" name="Nature">
        <title>The genome sequence and structure of rice chromosome 1.</title>
        <authorList>
            <person name="Sasaki T."/>
            <person name="Matsumoto T."/>
            <person name="Yamamoto K."/>
            <person name="Sakata K."/>
            <person name="Baba T."/>
            <person name="Katayose Y."/>
            <person name="Wu J."/>
            <person name="Niimura Y."/>
            <person name="Cheng Z."/>
            <person name="Nagamura Y."/>
            <person name="Antonio B.A."/>
            <person name="Kanamori H."/>
            <person name="Hosokawa S."/>
            <person name="Masukawa M."/>
            <person name="Arikawa K."/>
            <person name="Chiden Y."/>
            <person name="Hayashi M."/>
            <person name="Okamoto M."/>
            <person name="Ando T."/>
            <person name="Aoki H."/>
            <person name="Arita K."/>
            <person name="Hamada M."/>
            <person name="Harada C."/>
            <person name="Hijishita S."/>
            <person name="Honda M."/>
            <person name="Ichikawa Y."/>
            <person name="Idonuma A."/>
            <person name="Iijima M."/>
            <person name="Ikeda M."/>
            <person name="Ikeno M."/>
            <person name="Itoh S."/>
            <person name="Itoh T."/>
            <person name="Itoh Y."/>
            <person name="Itoh Y."/>
            <person name="Iwabuchi A."/>
            <person name="Kamiya K."/>
            <person name="Karasawa W."/>
            <person name="Katagiri S."/>
            <person name="Kikuta A."/>
            <person name="Kobayashi N."/>
            <person name="Kono I."/>
            <person name="Machita K."/>
            <person name="Maehara T."/>
            <person name="Mizuno H."/>
            <person name="Mizubayashi T."/>
            <person name="Mukai Y."/>
            <person name="Nagasaki H."/>
            <person name="Nakashima M."/>
            <person name="Nakama Y."/>
            <person name="Nakamichi Y."/>
            <person name="Nakamura M."/>
            <person name="Namiki N."/>
            <person name="Negishi M."/>
            <person name="Ohta I."/>
            <person name="Ono N."/>
            <person name="Saji S."/>
            <person name="Sakai K."/>
            <person name="Shibata M."/>
            <person name="Shimokawa T."/>
            <person name="Shomura A."/>
            <person name="Song J."/>
            <person name="Takazaki Y."/>
            <person name="Terasawa K."/>
            <person name="Tsuji K."/>
            <person name="Waki K."/>
            <person name="Yamagata H."/>
            <person name="Yamane H."/>
            <person name="Yoshiki S."/>
            <person name="Yoshihara R."/>
            <person name="Yukawa K."/>
            <person name="Zhong H."/>
            <person name="Iwama H."/>
            <person name="Endo T."/>
            <person name="Ito H."/>
            <person name="Hahn J.H."/>
            <person name="Kim H.I."/>
            <person name="Eun M.Y."/>
            <person name="Yano M."/>
            <person name="Jiang J."/>
            <person name="Gojobori T."/>
        </authorList>
    </citation>
    <scope>NUCLEOTIDE SEQUENCE [LARGE SCALE GENOMIC DNA]</scope>
</reference>
<dbReference type="Proteomes" id="UP000817658">
    <property type="component" value="Chromosome 1"/>
</dbReference>
<accession>Q5N912</accession>
<feature type="compositionally biased region" description="Pro residues" evidence="1">
    <location>
        <begin position="14"/>
        <end position="25"/>
    </location>
</feature>
<dbReference type="AlphaFoldDB" id="Q5N912"/>
<feature type="compositionally biased region" description="Pro residues" evidence="1">
    <location>
        <begin position="74"/>
        <end position="86"/>
    </location>
</feature>